<feature type="domain" description="tRNA ligase kinase" evidence="4">
    <location>
        <begin position="398"/>
        <end position="565"/>
    </location>
</feature>
<sequence>MTVKLPEAIYDSQEAVEKLLQELEIRTTYRKEGKVAKFSNKVNDSDTEVTSWRFSEWDYEKERIKLPCNARGLFTSNGRICVRGYDKFFAVDEIPKTMQSSLSENSVGPYEVSTKENGCIILISGLENGELVVCSKHSTGKRDLSGKNHALQGEAELEKQLEAVGKSRRELAELLYRHNLTAVAELCDDDFEEHVLSYSRDQAGLYLHGLNYNTIQFRTLPFDLVEQFSNDWGFLRVHHFTIDSFEELWKFLQETAKSGVYDNREVEGFVVRCRQKDTNHNFFFKFKFEEPYLLYRKFREVTRTYLEKDVSPRTIMTYLVKDHKRPILFYLEFIERYFKENPQAKEEFLQGHGIIKLRKLFLKEMGFGELDGMGLMNFEGFNSMFSELSLEPTRYKYVLIPVATIGCGKTTVFRTLNELFPNWSHIQNDNIPKSPSKSQLVDSCLTELAKPEVDVVLCDRNNHVFRERSQLFDQFLALKENFLPADIGLKFIAVNFVKSTLTKDKLWDITLSKVSKRGNNHQSIKFNEDEDHARSVMLGFVRRFKYLDTSVEPDSLFDDVIEMDIENENFSFNNTKKVIQELSKFPELQKAGIDKVDDTQLKSAFEKALSYVPTFTKTFKNNKPSNKKKNKESGSNKTEKKKKIVYFGVRIDSEHIKGTLSKVLTGNETWKSLNDSKRVQDEFHLTLSHISSTRDKEAGKHWTYLSKLFDATQIQLKNQENSNGIHYLDFFCDVKLTRVVVAKNSLICIEAEIIRSNNSSGKEVDISSGNRFPHITVGTTSPDIKPVKSNHILEILHIRHGNDLPNGEYDIDSPAQVYAMPDNYICKGMRCYAHF</sequence>
<dbReference type="eggNOG" id="ENOG502QQB9">
    <property type="taxonomic scope" value="Eukaryota"/>
</dbReference>
<dbReference type="Proteomes" id="UP000005222">
    <property type="component" value="Chromosome I"/>
</dbReference>
<comment type="catalytic activity">
    <reaction evidence="1">
        <text>ATP + (ribonucleotide)n-3'-hydroxyl + 5'-phospho-(ribonucleotide)m = (ribonucleotide)n+m + AMP + diphosphate.</text>
        <dbReference type="EC" id="6.5.1.3"/>
    </reaction>
</comment>
<gene>
    <name evidence="6" type="primary">Piso0_002141</name>
    <name evidence="6" type="ORF">GNLVRS01_PISO0I03748g</name>
</gene>
<dbReference type="GO" id="GO:0005634">
    <property type="term" value="C:nucleus"/>
    <property type="evidence" value="ECO:0007669"/>
    <property type="project" value="TreeGrafter"/>
</dbReference>
<dbReference type="OMA" id="FQDWDYK"/>
<feature type="domain" description="T4 RNA ligase 1-like N-terminal" evidence="5">
    <location>
        <begin position="69"/>
        <end position="293"/>
    </location>
</feature>
<keyword evidence="1" id="KW-0436">Ligase</keyword>
<organism evidence="6 7">
    <name type="scientific">Pichia sorbitophila (strain ATCC MYA-4447 / BCRC 22081 / CBS 7064 / NBRC 10061 / NRRL Y-12695)</name>
    <name type="common">Hybrid yeast</name>
    <dbReference type="NCBI Taxonomy" id="559304"/>
    <lineage>
        <taxon>Eukaryota</taxon>
        <taxon>Fungi</taxon>
        <taxon>Dikarya</taxon>
        <taxon>Ascomycota</taxon>
        <taxon>Saccharomycotina</taxon>
        <taxon>Pichiomycetes</taxon>
        <taxon>Debaryomycetaceae</taxon>
        <taxon>Millerozyma</taxon>
    </lineage>
</organism>
<dbReference type="InterPro" id="IPR019039">
    <property type="entry name" value="T4-Rnl1-like_N"/>
</dbReference>
<dbReference type="AlphaFoldDB" id="G8YE84"/>
<dbReference type="Pfam" id="PF08303">
    <property type="entry name" value="tRNA_lig_kinase"/>
    <property type="match status" value="1"/>
</dbReference>
<feature type="active site" description="N6-AMP-lysine intermediate" evidence="2">
    <location>
        <position position="115"/>
    </location>
</feature>
<dbReference type="InterPro" id="IPR027417">
    <property type="entry name" value="P-loop_NTPase"/>
</dbReference>
<dbReference type="GO" id="GO:0051730">
    <property type="term" value="F:GTP-dependent polyribonucleotide 5'-hydroxyl-kinase activity"/>
    <property type="evidence" value="ECO:0007669"/>
    <property type="project" value="InterPro"/>
</dbReference>
<keyword evidence="1" id="KW-0819">tRNA processing</keyword>
<proteinExistence type="inferred from homology"/>
<evidence type="ECO:0000256" key="1">
    <source>
        <dbReference type="PIRNR" id="PIRNR019634"/>
    </source>
</evidence>
<name>G8YE84_PICSO</name>
<evidence type="ECO:0000259" key="3">
    <source>
        <dbReference type="Pfam" id="PF08302"/>
    </source>
</evidence>
<evidence type="ECO:0000313" key="6">
    <source>
        <dbReference type="EMBL" id="CCE81483.1"/>
    </source>
</evidence>
<dbReference type="GO" id="GO:0006388">
    <property type="term" value="P:tRNA splicing, via endonucleolytic cleavage and ligation"/>
    <property type="evidence" value="ECO:0007669"/>
    <property type="project" value="UniProtKB-UniRule"/>
</dbReference>
<dbReference type="InterPro" id="IPR015966">
    <property type="entry name" value="tRNA_lig_kin_fungi"/>
</dbReference>
<dbReference type="OrthoDB" id="276239at2759"/>
<accession>G8YE84</accession>
<feature type="domain" description="tRNA ligase phosphodiesterase" evidence="3">
    <location>
        <begin position="571"/>
        <end position="802"/>
    </location>
</feature>
<dbReference type="STRING" id="559304.G8YE84"/>
<dbReference type="GO" id="GO:0005524">
    <property type="term" value="F:ATP binding"/>
    <property type="evidence" value="ECO:0007669"/>
    <property type="project" value="UniProtKB-UniRule"/>
</dbReference>
<dbReference type="PIRSF" id="PIRSF019634">
    <property type="entry name" value="tRNA_lig_yeast"/>
    <property type="match status" value="1"/>
</dbReference>
<dbReference type="FunCoup" id="G8YE84">
    <property type="interactions" value="161"/>
</dbReference>
<dbReference type="EC" id="6.5.1.3" evidence="1"/>
<dbReference type="GO" id="GO:0003972">
    <property type="term" value="F:RNA ligase (ATP) activity"/>
    <property type="evidence" value="ECO:0007669"/>
    <property type="project" value="UniProtKB-UniRule"/>
</dbReference>
<keyword evidence="7" id="KW-1185">Reference proteome</keyword>
<dbReference type="InterPro" id="IPR015965">
    <property type="entry name" value="tRNA_lig_PDEase"/>
</dbReference>
<dbReference type="GO" id="GO:0008081">
    <property type="term" value="F:phosphoric diester hydrolase activity"/>
    <property type="evidence" value="ECO:0007669"/>
    <property type="project" value="InterPro"/>
</dbReference>
<reference evidence="6 7" key="1">
    <citation type="journal article" date="2012" name="G3 (Bethesda)">
        <title>Pichia sorbitophila, an interspecies yeast hybrid reveals early steps of genome resolution following polyploidization.</title>
        <authorList>
            <person name="Leh Louis V."/>
            <person name="Despons L."/>
            <person name="Friedrich A."/>
            <person name="Martin T."/>
            <person name="Durrens P."/>
            <person name="Casaregola S."/>
            <person name="Neuveglise C."/>
            <person name="Fairhead C."/>
            <person name="Marck C."/>
            <person name="Cruz J.A."/>
            <person name="Straub M.L."/>
            <person name="Kugler V."/>
            <person name="Sacerdot C."/>
            <person name="Uzunov Z."/>
            <person name="Thierry A."/>
            <person name="Weiss S."/>
            <person name="Bleykasten C."/>
            <person name="De Montigny J."/>
            <person name="Jacques N."/>
            <person name="Jung P."/>
            <person name="Lemaire M."/>
            <person name="Mallet S."/>
            <person name="Morel G."/>
            <person name="Richard G.F."/>
            <person name="Sarkar A."/>
            <person name="Savel G."/>
            <person name="Schacherer J."/>
            <person name="Seret M.L."/>
            <person name="Talla E."/>
            <person name="Samson G."/>
            <person name="Jubin C."/>
            <person name="Poulain J."/>
            <person name="Vacherie B."/>
            <person name="Barbe V."/>
            <person name="Pelletier E."/>
            <person name="Sherman D.J."/>
            <person name="Westhof E."/>
            <person name="Weissenbach J."/>
            <person name="Baret P.V."/>
            <person name="Wincker P."/>
            <person name="Gaillardin C."/>
            <person name="Dujon B."/>
            <person name="Souciet J.L."/>
        </authorList>
    </citation>
    <scope>NUCLEOTIDE SEQUENCE [LARGE SCALE GENOMIC DNA]</scope>
    <source>
        <strain evidence="7">ATCC MYA-4447 / BCRC 22081 / CBS 7064 / NBRC 10061 / NRRL Y-12695</strain>
    </source>
</reference>
<dbReference type="Gene3D" id="3.40.50.300">
    <property type="entry name" value="P-loop containing nucleotide triphosphate hydrolases"/>
    <property type="match status" value="1"/>
</dbReference>
<dbReference type="Pfam" id="PF09511">
    <property type="entry name" value="RNA_lig_T4_1"/>
    <property type="match status" value="1"/>
</dbReference>
<dbReference type="InterPro" id="IPR012387">
    <property type="entry name" value="Trl1_fun"/>
</dbReference>
<evidence type="ECO:0000259" key="5">
    <source>
        <dbReference type="Pfam" id="PF09511"/>
    </source>
</evidence>
<evidence type="ECO:0000259" key="4">
    <source>
        <dbReference type="Pfam" id="PF08303"/>
    </source>
</evidence>
<dbReference type="PANTHER" id="PTHR32004:SF1">
    <property type="entry name" value="TRNA LIGASE"/>
    <property type="match status" value="1"/>
</dbReference>
<dbReference type="EMBL" id="FO082051">
    <property type="protein sequence ID" value="CCE81483.1"/>
    <property type="molecule type" value="Genomic_DNA"/>
</dbReference>
<protein>
    <recommendedName>
        <fullName evidence="1">tRNA ligase</fullName>
        <ecNumber evidence="1">6.5.1.3</ecNumber>
    </recommendedName>
</protein>
<dbReference type="Pfam" id="PF08302">
    <property type="entry name" value="tRNA_lig_CPD"/>
    <property type="match status" value="1"/>
</dbReference>
<dbReference type="HOGENOM" id="CLU_010316_1_0_1"/>
<dbReference type="PANTHER" id="PTHR32004">
    <property type="entry name" value="TRNA LIGASE"/>
    <property type="match status" value="1"/>
</dbReference>
<evidence type="ECO:0000313" key="7">
    <source>
        <dbReference type="Proteomes" id="UP000005222"/>
    </source>
</evidence>
<comment type="similarity">
    <text evidence="1">Belongs to the TRL1 family.</text>
</comment>
<evidence type="ECO:0000256" key="2">
    <source>
        <dbReference type="PIRSR" id="PIRSR019634-50"/>
    </source>
</evidence>
<dbReference type="InParanoid" id="G8YE84"/>